<evidence type="ECO:0000313" key="2">
    <source>
        <dbReference type="Proteomes" id="UP001156215"/>
    </source>
</evidence>
<dbReference type="RefSeq" id="WP_269309425.1">
    <property type="nucleotide sequence ID" value="NZ_CP098242.1"/>
</dbReference>
<dbReference type="KEGG" id="ovb:NB640_01735"/>
<keyword evidence="2" id="KW-1185">Reference proteome</keyword>
<dbReference type="EMBL" id="CP098242">
    <property type="protein sequence ID" value="WAW10412.1"/>
    <property type="molecule type" value="Genomic_DNA"/>
</dbReference>
<gene>
    <name evidence="1" type="ORF">NB640_01735</name>
</gene>
<proteinExistence type="predicted"/>
<protein>
    <submittedName>
        <fullName evidence="1">Uncharacterized protein</fullName>
    </submittedName>
</protein>
<sequence length="48" mass="4969">MTSFAENDCSSAVEKGQNDARLLGAIAQEKIGIIGKISKDEGIAATTD</sequence>
<dbReference type="Proteomes" id="UP001156215">
    <property type="component" value="Chromosome"/>
</dbReference>
<organism evidence="1 2">
    <name type="scientific">Oxalobacter vibrioformis</name>
    <dbReference type="NCBI Taxonomy" id="933080"/>
    <lineage>
        <taxon>Bacteria</taxon>
        <taxon>Pseudomonadati</taxon>
        <taxon>Pseudomonadota</taxon>
        <taxon>Betaproteobacteria</taxon>
        <taxon>Burkholderiales</taxon>
        <taxon>Oxalobacteraceae</taxon>
        <taxon>Oxalobacter</taxon>
    </lineage>
</organism>
<name>A0A9E9LXB4_9BURK</name>
<accession>A0A9E9LXB4</accession>
<evidence type="ECO:0000313" key="1">
    <source>
        <dbReference type="EMBL" id="WAW10412.1"/>
    </source>
</evidence>
<dbReference type="AlphaFoldDB" id="A0A9E9LXB4"/>
<reference evidence="1" key="1">
    <citation type="journal article" date="2022" name="Front. Microbiol.">
        <title>New perspectives on an old grouping: The genomic and phenotypic variability of Oxalobacter formigenes and the implications for calcium oxalate stone prevention.</title>
        <authorList>
            <person name="Chmiel J.A."/>
            <person name="Carr C."/>
            <person name="Stuivenberg G.A."/>
            <person name="Venema R."/>
            <person name="Chanyi R.M."/>
            <person name="Al K.F."/>
            <person name="Giguere D."/>
            <person name="Say H."/>
            <person name="Akouris P.P."/>
            <person name="Dominguez Romero S.A."/>
            <person name="Kwong A."/>
            <person name="Tai V."/>
            <person name="Koval S.F."/>
            <person name="Razvi H."/>
            <person name="Bjazevic J."/>
            <person name="Burton J.P."/>
        </authorList>
    </citation>
    <scope>NUCLEOTIDE SEQUENCE</scope>
    <source>
        <strain evidence="1">WoOx3</strain>
    </source>
</reference>